<dbReference type="InterPro" id="IPR015422">
    <property type="entry name" value="PyrdxlP-dep_Trfase_small"/>
</dbReference>
<dbReference type="AlphaFoldDB" id="A0A432WJH7"/>
<dbReference type="Proteomes" id="UP000287823">
    <property type="component" value="Unassembled WGS sequence"/>
</dbReference>
<name>A0A432WJH7_9GAMM</name>
<dbReference type="Pfam" id="PF00266">
    <property type="entry name" value="Aminotran_5"/>
    <property type="match status" value="1"/>
</dbReference>
<keyword evidence="1" id="KW-0663">Pyridoxal phosphate</keyword>
<dbReference type="RefSeq" id="WP_126798532.1">
    <property type="nucleotide sequence ID" value="NZ_PIPO01000002.1"/>
</dbReference>
<dbReference type="InterPro" id="IPR015421">
    <property type="entry name" value="PyrdxlP-dep_Trfase_major"/>
</dbReference>
<dbReference type="GO" id="GO:0016829">
    <property type="term" value="F:lyase activity"/>
    <property type="evidence" value="ECO:0007669"/>
    <property type="project" value="UniProtKB-KW"/>
</dbReference>
<evidence type="ECO:0000313" key="3">
    <source>
        <dbReference type="EMBL" id="RUO33976.1"/>
    </source>
</evidence>
<feature type="domain" description="Aminotransferase class V" evidence="2">
    <location>
        <begin position="54"/>
        <end position="357"/>
    </location>
</feature>
<dbReference type="EMBL" id="PIPO01000002">
    <property type="protein sequence ID" value="RUO33976.1"/>
    <property type="molecule type" value="Genomic_DNA"/>
</dbReference>
<keyword evidence="3" id="KW-0456">Lyase</keyword>
<dbReference type="Gene3D" id="3.40.640.10">
    <property type="entry name" value="Type I PLP-dependent aspartate aminotransferase-like (Major domain)"/>
    <property type="match status" value="1"/>
</dbReference>
<comment type="caution">
    <text evidence="3">The sequence shown here is derived from an EMBL/GenBank/DDBJ whole genome shotgun (WGS) entry which is preliminary data.</text>
</comment>
<evidence type="ECO:0000313" key="4">
    <source>
        <dbReference type="Proteomes" id="UP000287823"/>
    </source>
</evidence>
<protein>
    <submittedName>
        <fullName evidence="3">Selenocysteine lyase</fullName>
    </submittedName>
</protein>
<dbReference type="InterPro" id="IPR015424">
    <property type="entry name" value="PyrdxlP-dep_Trfase"/>
</dbReference>
<dbReference type="Gene3D" id="3.90.1150.10">
    <property type="entry name" value="Aspartate Aminotransferase, domain 1"/>
    <property type="match status" value="1"/>
</dbReference>
<reference evidence="3 4" key="1">
    <citation type="journal article" date="2011" name="Front. Microbiol.">
        <title>Genomic signatures of strain selection and enhancement in Bacillus atrophaeus var. globigii, a historical biowarfare simulant.</title>
        <authorList>
            <person name="Gibbons H.S."/>
            <person name="Broomall S.M."/>
            <person name="McNew L.A."/>
            <person name="Daligault H."/>
            <person name="Chapman C."/>
            <person name="Bruce D."/>
            <person name="Karavis M."/>
            <person name="Krepps M."/>
            <person name="McGregor P.A."/>
            <person name="Hong C."/>
            <person name="Park K.H."/>
            <person name="Akmal A."/>
            <person name="Feldman A."/>
            <person name="Lin J.S."/>
            <person name="Chang W.E."/>
            <person name="Higgs B.W."/>
            <person name="Demirev P."/>
            <person name="Lindquist J."/>
            <person name="Liem A."/>
            <person name="Fochler E."/>
            <person name="Read T.D."/>
            <person name="Tapia R."/>
            <person name="Johnson S."/>
            <person name="Bishop-Lilly K.A."/>
            <person name="Detter C."/>
            <person name="Han C."/>
            <person name="Sozhamannan S."/>
            <person name="Rosenzweig C.N."/>
            <person name="Skowronski E.W."/>
        </authorList>
    </citation>
    <scope>NUCLEOTIDE SEQUENCE [LARGE SCALE GENOMIC DNA]</scope>
    <source>
        <strain evidence="3 4">Y4G10-17</strain>
    </source>
</reference>
<organism evidence="3 4">
    <name type="scientific">Aliidiomarina soli</name>
    <dbReference type="NCBI Taxonomy" id="1928574"/>
    <lineage>
        <taxon>Bacteria</taxon>
        <taxon>Pseudomonadati</taxon>
        <taxon>Pseudomonadota</taxon>
        <taxon>Gammaproteobacteria</taxon>
        <taxon>Alteromonadales</taxon>
        <taxon>Idiomarinaceae</taxon>
        <taxon>Aliidiomarina</taxon>
    </lineage>
</organism>
<accession>A0A432WJH7</accession>
<proteinExistence type="predicted"/>
<keyword evidence="4" id="KW-1185">Reference proteome</keyword>
<sequence>MYKHLYSRFLAQRPDILHCSPHSHYYWPDVTREAHMQYWDDAAQYADDKWDVIFSQRVPSVQALIAGRLNISQPQQITFAPNTHEFVYRILSCFDPAKAIKILTTDSEFHSFNRQSRRLLERGNVQIERVATEPFDSFAERWRDAVAASEYDLIFISQVFFNSGVAAPEPRLWLDAVLRDDSVIVVDGYHGFGAIPTDWSAYEQRVFYIAGGYKYAQAGEGTCFIVVPTDCSLRPEYTGWFADFENLAKPQQGAVEYAADGFRFAGSTMDYSALYRFEAVLKLWQEQGLSADVIDRYIRSLQDAFLEHIDSLQHPQLTRANLLVDDFSTHGHFFAFKLASADDVSRLASRLREQGVATDYRHDRLRFGFALYQNPEDFAQIKG</sequence>
<evidence type="ECO:0000256" key="1">
    <source>
        <dbReference type="ARBA" id="ARBA00022898"/>
    </source>
</evidence>
<gene>
    <name evidence="3" type="ORF">CWE14_05875</name>
</gene>
<evidence type="ECO:0000259" key="2">
    <source>
        <dbReference type="Pfam" id="PF00266"/>
    </source>
</evidence>
<dbReference type="SUPFAM" id="SSF53383">
    <property type="entry name" value="PLP-dependent transferases"/>
    <property type="match status" value="1"/>
</dbReference>
<dbReference type="InterPro" id="IPR000192">
    <property type="entry name" value="Aminotrans_V_dom"/>
</dbReference>